<protein>
    <submittedName>
        <fullName evidence="3">Tripartite-type tricarboxylate transporter, receptor component TctC</fullName>
    </submittedName>
</protein>
<organism evidence="3 4">
    <name type="scientific">Thalassobaculum litoreum DSM 18839</name>
    <dbReference type="NCBI Taxonomy" id="1123362"/>
    <lineage>
        <taxon>Bacteria</taxon>
        <taxon>Pseudomonadati</taxon>
        <taxon>Pseudomonadota</taxon>
        <taxon>Alphaproteobacteria</taxon>
        <taxon>Rhodospirillales</taxon>
        <taxon>Thalassobaculaceae</taxon>
        <taxon>Thalassobaculum</taxon>
    </lineage>
</organism>
<sequence length="326" mass="34838">MTFKSTLLAATAAVVVAGTAFGMSPAAAADFGCRTAKLIVPWGAGGGTDVIFRQFVEAVNEAGAEPELQVVNIGGQGGNKGAKEAAKAKPDGCTLFAIHQSALTSYFTGRIDFTWDKFEPVAMLTRTPSIFGANADVPYQNITEMVAYAKENPGKINAGGTLGSTSQFVYLLLEDAAGIKFNHVSYDGTRQRMTALLAGNIDTGEINLAAAKKYIQTGELKALGITTEERNSEIPDVATLKEQGYDLVYGVDRGVMLPEGTSQEIIDHYAGLFKQAAENPKVVEAMNAKGTYVNYMNPAESETYWSETQAKWSKIAKDVGIYKAKD</sequence>
<dbReference type="PANTHER" id="PTHR42928:SF5">
    <property type="entry name" value="BLR1237 PROTEIN"/>
    <property type="match status" value="1"/>
</dbReference>
<comment type="caution">
    <text evidence="3">The sequence shown here is derived from an EMBL/GenBank/DDBJ whole genome shotgun (WGS) entry which is preliminary data.</text>
</comment>
<dbReference type="CDD" id="cd07012">
    <property type="entry name" value="PBP2_Bug_TTT"/>
    <property type="match status" value="1"/>
</dbReference>
<dbReference type="Gene3D" id="3.40.190.150">
    <property type="entry name" value="Bordetella uptake gene, domain 1"/>
    <property type="match status" value="1"/>
</dbReference>
<dbReference type="AlphaFoldDB" id="A0A8G2BLW5"/>
<evidence type="ECO:0000256" key="2">
    <source>
        <dbReference type="SAM" id="SignalP"/>
    </source>
</evidence>
<feature type="signal peptide" evidence="2">
    <location>
        <begin position="1"/>
        <end position="28"/>
    </location>
</feature>
<gene>
    <name evidence="3" type="ORF">SAMN05660686_04488</name>
</gene>
<dbReference type="InterPro" id="IPR042100">
    <property type="entry name" value="Bug_dom1"/>
</dbReference>
<dbReference type="Pfam" id="PF03401">
    <property type="entry name" value="TctC"/>
    <property type="match status" value="1"/>
</dbReference>
<dbReference type="PIRSF" id="PIRSF017082">
    <property type="entry name" value="YflP"/>
    <property type="match status" value="1"/>
</dbReference>
<proteinExistence type="inferred from homology"/>
<feature type="chain" id="PRO_5034441507" evidence="2">
    <location>
        <begin position="29"/>
        <end position="326"/>
    </location>
</feature>
<dbReference type="InterPro" id="IPR005064">
    <property type="entry name" value="BUG"/>
</dbReference>
<accession>A0A8G2BLW5</accession>
<evidence type="ECO:0000313" key="4">
    <source>
        <dbReference type="Proteomes" id="UP000198615"/>
    </source>
</evidence>
<keyword evidence="3" id="KW-0675">Receptor</keyword>
<name>A0A8G2BLW5_9PROT</name>
<dbReference type="PANTHER" id="PTHR42928">
    <property type="entry name" value="TRICARBOXYLATE-BINDING PROTEIN"/>
    <property type="match status" value="1"/>
</dbReference>
<comment type="similarity">
    <text evidence="1">Belongs to the UPF0065 (bug) family.</text>
</comment>
<evidence type="ECO:0000313" key="3">
    <source>
        <dbReference type="EMBL" id="SDG46231.1"/>
    </source>
</evidence>
<keyword evidence="4" id="KW-1185">Reference proteome</keyword>
<dbReference type="RefSeq" id="WP_175474345.1">
    <property type="nucleotide sequence ID" value="NZ_FNBW01000018.1"/>
</dbReference>
<dbReference type="Gene3D" id="3.40.190.10">
    <property type="entry name" value="Periplasmic binding protein-like II"/>
    <property type="match status" value="1"/>
</dbReference>
<dbReference type="EMBL" id="FNBW01000018">
    <property type="protein sequence ID" value="SDG46231.1"/>
    <property type="molecule type" value="Genomic_DNA"/>
</dbReference>
<reference evidence="3 4" key="1">
    <citation type="submission" date="2016-10" db="EMBL/GenBank/DDBJ databases">
        <authorList>
            <person name="Varghese N."/>
            <person name="Submissions S."/>
        </authorList>
    </citation>
    <scope>NUCLEOTIDE SEQUENCE [LARGE SCALE GENOMIC DNA]</scope>
    <source>
        <strain evidence="3 4">DSM 18839</strain>
    </source>
</reference>
<dbReference type="Proteomes" id="UP000198615">
    <property type="component" value="Unassembled WGS sequence"/>
</dbReference>
<dbReference type="SUPFAM" id="SSF53850">
    <property type="entry name" value="Periplasmic binding protein-like II"/>
    <property type="match status" value="1"/>
</dbReference>
<evidence type="ECO:0000256" key="1">
    <source>
        <dbReference type="ARBA" id="ARBA00006987"/>
    </source>
</evidence>
<keyword evidence="2" id="KW-0732">Signal</keyword>